<name>A0A383DF59_9ZZZZ</name>
<feature type="non-terminal residue" evidence="2">
    <location>
        <position position="1"/>
    </location>
</feature>
<dbReference type="EMBL" id="UINC01216385">
    <property type="protein sequence ID" value="SVE42498.1"/>
    <property type="molecule type" value="Genomic_DNA"/>
</dbReference>
<feature type="compositionally biased region" description="Basic residues" evidence="1">
    <location>
        <begin position="176"/>
        <end position="186"/>
    </location>
</feature>
<dbReference type="AlphaFoldDB" id="A0A383DF59"/>
<feature type="compositionally biased region" description="Basic residues" evidence="1">
    <location>
        <begin position="145"/>
        <end position="155"/>
    </location>
</feature>
<evidence type="ECO:0000313" key="2">
    <source>
        <dbReference type="EMBL" id="SVE42498.1"/>
    </source>
</evidence>
<gene>
    <name evidence="2" type="ORF">METZ01_LOCUS495352</name>
</gene>
<sequence length="236" mass="26905">GAGHAFLRPQGQGRLGSLPQESHVRPEGTRLRRLAQESGPTEREKRRRLRVLGSSLLRLRVHQPAAMAPSPLRRPPQGSPPRGLGSRRPQRPGRGRVGRIRRHLRQGFPQGLRGRRQAPRSRRRCLRLGKAHVREPGMGHGLPRPPRHRSHRMVGRRPQAQPDPPAVRSPRPDPRRHARLRRHPLRRCPPQGSQRGRLRENPSLDAGPRRHGGKPPLCLPPRSRRHSPRPPQPFRL</sequence>
<feature type="compositionally biased region" description="Basic residues" evidence="1">
    <location>
        <begin position="88"/>
        <end position="105"/>
    </location>
</feature>
<feature type="non-terminal residue" evidence="2">
    <location>
        <position position="236"/>
    </location>
</feature>
<proteinExistence type="predicted"/>
<accession>A0A383DF59</accession>
<organism evidence="2">
    <name type="scientific">marine metagenome</name>
    <dbReference type="NCBI Taxonomy" id="408172"/>
    <lineage>
        <taxon>unclassified sequences</taxon>
        <taxon>metagenomes</taxon>
        <taxon>ecological metagenomes</taxon>
    </lineage>
</organism>
<protein>
    <submittedName>
        <fullName evidence="2">Uncharacterized protein</fullName>
    </submittedName>
</protein>
<reference evidence="2" key="1">
    <citation type="submission" date="2018-05" db="EMBL/GenBank/DDBJ databases">
        <authorList>
            <person name="Lanie J.A."/>
            <person name="Ng W.-L."/>
            <person name="Kazmierczak K.M."/>
            <person name="Andrzejewski T.M."/>
            <person name="Davidsen T.M."/>
            <person name="Wayne K.J."/>
            <person name="Tettelin H."/>
            <person name="Glass J.I."/>
            <person name="Rusch D."/>
            <person name="Podicherti R."/>
            <person name="Tsui H.-C.T."/>
            <person name="Winkler M.E."/>
        </authorList>
    </citation>
    <scope>NUCLEOTIDE SEQUENCE</scope>
</reference>
<evidence type="ECO:0000256" key="1">
    <source>
        <dbReference type="SAM" id="MobiDB-lite"/>
    </source>
</evidence>
<feature type="region of interest" description="Disordered" evidence="1">
    <location>
        <begin position="1"/>
        <end position="236"/>
    </location>
</feature>
<feature type="compositionally biased region" description="Basic residues" evidence="1">
    <location>
        <begin position="113"/>
        <end position="131"/>
    </location>
</feature>